<dbReference type="GO" id="GO:0008270">
    <property type="term" value="F:zinc ion binding"/>
    <property type="evidence" value="ECO:0007669"/>
    <property type="project" value="UniProtKB-KW"/>
</dbReference>
<name>A0A183TQ48_SCHSO</name>
<dbReference type="InterPro" id="IPR013087">
    <property type="entry name" value="Znf_C2H2_type"/>
</dbReference>
<dbReference type="OrthoDB" id="6321282at2759"/>
<dbReference type="SUPFAM" id="SSF57667">
    <property type="entry name" value="beta-beta-alpha zinc fingers"/>
    <property type="match status" value="1"/>
</dbReference>
<feature type="region of interest" description="Disordered" evidence="2">
    <location>
        <begin position="14"/>
        <end position="57"/>
    </location>
</feature>
<gene>
    <name evidence="4" type="ORF">SSLN_LOCUS18596</name>
</gene>
<evidence type="ECO:0000259" key="3">
    <source>
        <dbReference type="PROSITE" id="PS50157"/>
    </source>
</evidence>
<feature type="compositionally biased region" description="Basic and acidic residues" evidence="2">
    <location>
        <begin position="16"/>
        <end position="25"/>
    </location>
</feature>
<protein>
    <submittedName>
        <fullName evidence="6">C2H2-type domain-containing protein</fullName>
    </submittedName>
</protein>
<dbReference type="InterPro" id="IPR036236">
    <property type="entry name" value="Znf_C2H2_sf"/>
</dbReference>
<proteinExistence type="predicted"/>
<evidence type="ECO:0000313" key="4">
    <source>
        <dbReference type="EMBL" id="VDM04982.1"/>
    </source>
</evidence>
<reference evidence="4 5" key="2">
    <citation type="submission" date="2018-11" db="EMBL/GenBank/DDBJ databases">
        <authorList>
            <consortium name="Pathogen Informatics"/>
        </authorList>
    </citation>
    <scope>NUCLEOTIDE SEQUENCE [LARGE SCALE GENOMIC DNA]</scope>
    <source>
        <strain evidence="4 5">NST_G2</strain>
    </source>
</reference>
<dbReference type="WBParaSite" id="SSLN_0001929501-mRNA-1">
    <property type="protein sequence ID" value="SSLN_0001929501-mRNA-1"/>
    <property type="gene ID" value="SSLN_0001929501"/>
</dbReference>
<dbReference type="PROSITE" id="PS00028">
    <property type="entry name" value="ZINC_FINGER_C2H2_1"/>
    <property type="match status" value="1"/>
</dbReference>
<feature type="domain" description="C2H2-type" evidence="3">
    <location>
        <begin position="94"/>
        <end position="121"/>
    </location>
</feature>
<keyword evidence="1" id="KW-0479">Metal-binding</keyword>
<organism evidence="6">
    <name type="scientific">Schistocephalus solidus</name>
    <name type="common">Tapeworm</name>
    <dbReference type="NCBI Taxonomy" id="70667"/>
    <lineage>
        <taxon>Eukaryota</taxon>
        <taxon>Metazoa</taxon>
        <taxon>Spiralia</taxon>
        <taxon>Lophotrochozoa</taxon>
        <taxon>Platyhelminthes</taxon>
        <taxon>Cestoda</taxon>
        <taxon>Eucestoda</taxon>
        <taxon>Diphyllobothriidea</taxon>
        <taxon>Diphyllobothriidae</taxon>
        <taxon>Schistocephalus</taxon>
    </lineage>
</organism>
<dbReference type="Proteomes" id="UP000275846">
    <property type="component" value="Unassembled WGS sequence"/>
</dbReference>
<reference evidence="6" key="1">
    <citation type="submission" date="2016-06" db="UniProtKB">
        <authorList>
            <consortium name="WormBaseParasite"/>
        </authorList>
    </citation>
    <scope>IDENTIFICATION</scope>
</reference>
<dbReference type="EMBL" id="UYSU01044799">
    <property type="protein sequence ID" value="VDM04982.1"/>
    <property type="molecule type" value="Genomic_DNA"/>
</dbReference>
<evidence type="ECO:0000256" key="2">
    <source>
        <dbReference type="SAM" id="MobiDB-lite"/>
    </source>
</evidence>
<accession>A0A183TQ48</accession>
<keyword evidence="1" id="KW-0862">Zinc</keyword>
<keyword evidence="5" id="KW-1185">Reference proteome</keyword>
<evidence type="ECO:0000256" key="1">
    <source>
        <dbReference type="PROSITE-ProRule" id="PRU00042"/>
    </source>
</evidence>
<keyword evidence="1" id="KW-0863">Zinc-finger</keyword>
<sequence>MGVFGHMRIHGSGIHRNADNTDTHAHHPLLPFSPTLPPPLPRKTSSQPLSIAPAHSTPATSTYASAWSVTCESNIRRLLNQCLGAPTYIRRARFHCPYCSHAFTHRMGLLGHMSLHDNLRYTIGS</sequence>
<evidence type="ECO:0000313" key="6">
    <source>
        <dbReference type="WBParaSite" id="SSLN_0001929501-mRNA-1"/>
    </source>
</evidence>
<dbReference type="PROSITE" id="PS50157">
    <property type="entry name" value="ZINC_FINGER_C2H2_2"/>
    <property type="match status" value="1"/>
</dbReference>
<evidence type="ECO:0000313" key="5">
    <source>
        <dbReference type="Proteomes" id="UP000275846"/>
    </source>
</evidence>
<dbReference type="AlphaFoldDB" id="A0A183TQ48"/>